<proteinExistence type="predicted"/>
<organism evidence="1">
    <name type="scientific">Albugo laibachii Nc14</name>
    <dbReference type="NCBI Taxonomy" id="890382"/>
    <lineage>
        <taxon>Eukaryota</taxon>
        <taxon>Sar</taxon>
        <taxon>Stramenopiles</taxon>
        <taxon>Oomycota</taxon>
        <taxon>Peronosporomycetes</taxon>
        <taxon>Albuginales</taxon>
        <taxon>Albuginaceae</taxon>
        <taxon>Albugo</taxon>
    </lineage>
</organism>
<name>F0WF94_9STRA</name>
<protein>
    <submittedName>
        <fullName evidence="1">AlNc14C81G5286 protein</fullName>
    </submittedName>
</protein>
<accession>F0WF94</accession>
<reference evidence="1" key="1">
    <citation type="journal article" date="2011" name="PLoS Biol.">
        <title>Gene gain and loss during evolution of obligate parasitism in the white rust pathogen of Arabidopsis thaliana.</title>
        <authorList>
            <person name="Kemen E."/>
            <person name="Gardiner A."/>
            <person name="Schultz-Larsen T."/>
            <person name="Kemen A.C."/>
            <person name="Balmuth A.L."/>
            <person name="Robert-Seilaniantz A."/>
            <person name="Bailey K."/>
            <person name="Holub E."/>
            <person name="Studholme D.J."/>
            <person name="Maclean D."/>
            <person name="Jones J.D."/>
        </authorList>
    </citation>
    <scope>NUCLEOTIDE SEQUENCE</scope>
</reference>
<dbReference type="HOGENOM" id="CLU_102814_0_0_1"/>
<gene>
    <name evidence="1" type="primary">AlNc14C81G5286</name>
    <name evidence="1" type="ORF">ALNC14_060190</name>
</gene>
<dbReference type="EMBL" id="FR824126">
    <property type="protein sequence ID" value="CCA19876.1"/>
    <property type="molecule type" value="Genomic_DNA"/>
</dbReference>
<reference evidence="1" key="2">
    <citation type="submission" date="2011-02" db="EMBL/GenBank/DDBJ databases">
        <authorList>
            <person name="MacLean D."/>
        </authorList>
    </citation>
    <scope>NUCLEOTIDE SEQUENCE</scope>
</reference>
<dbReference type="AlphaFoldDB" id="F0WF94"/>
<sequence length="156" mass="17541">MFSTLKIEIEKLSYGKLEQKGFVLDHLEWRRALVSCTGGMAVMDADCGNNVLFVKVYDEKFRGCSATMDVIMAVLAKSEHEYDLNVQWGTLAEIIDVRVIYAMTRLSRWPETLLSGIKLTDTRRDPCLACAQGKQTKTVQSNKVTGKNSPLMSLEE</sequence>
<evidence type="ECO:0000313" key="1">
    <source>
        <dbReference type="EMBL" id="CCA19876.1"/>
    </source>
</evidence>